<protein>
    <submittedName>
        <fullName evidence="1">Uncharacterized protein</fullName>
    </submittedName>
</protein>
<dbReference type="EMBL" id="PQFF01000083">
    <property type="protein sequence ID" value="RHZ83755.1"/>
    <property type="molecule type" value="Genomic_DNA"/>
</dbReference>
<comment type="caution">
    <text evidence="1">The sequence shown here is derived from an EMBL/GenBank/DDBJ whole genome shotgun (WGS) entry which is preliminary data.</text>
</comment>
<dbReference type="Proteomes" id="UP000266861">
    <property type="component" value="Unassembled WGS sequence"/>
</dbReference>
<gene>
    <name evidence="2" type="ORF">Glove_87g112</name>
    <name evidence="1" type="ORF">Glove_87g115</name>
</gene>
<dbReference type="EMBL" id="PQFF01000083">
    <property type="protein sequence ID" value="RHZ83756.1"/>
    <property type="molecule type" value="Genomic_DNA"/>
</dbReference>
<name>A0A397J609_9GLOM</name>
<reference evidence="1 3" key="1">
    <citation type="submission" date="2018-08" db="EMBL/GenBank/DDBJ databases">
        <title>Genome and evolution of the arbuscular mycorrhizal fungus Diversispora epigaea (formerly Glomus versiforme) and its bacterial endosymbionts.</title>
        <authorList>
            <person name="Sun X."/>
            <person name="Fei Z."/>
            <person name="Harrison M."/>
        </authorList>
    </citation>
    <scope>NUCLEOTIDE SEQUENCE [LARGE SCALE GENOMIC DNA]</scope>
    <source>
        <strain evidence="1 3">IT104</strain>
    </source>
</reference>
<evidence type="ECO:0000313" key="1">
    <source>
        <dbReference type="EMBL" id="RHZ83755.1"/>
    </source>
</evidence>
<organism evidence="1 3">
    <name type="scientific">Diversispora epigaea</name>
    <dbReference type="NCBI Taxonomy" id="1348612"/>
    <lineage>
        <taxon>Eukaryota</taxon>
        <taxon>Fungi</taxon>
        <taxon>Fungi incertae sedis</taxon>
        <taxon>Mucoromycota</taxon>
        <taxon>Glomeromycotina</taxon>
        <taxon>Glomeromycetes</taxon>
        <taxon>Diversisporales</taxon>
        <taxon>Diversisporaceae</taxon>
        <taxon>Diversispora</taxon>
    </lineage>
</organism>
<sequence>MSFKCFGKLSQNFLMKKNTKVDEEGNKRFYTAHSFISTKTKEECVWTNHNHSRINNYEWTTKKQKNCLKLRNKMNTKIVRLGTLPNALNNTTDNCSILNKRGDEVLTRAIDLCEEKNQYRWTNPTIQCGQ</sequence>
<proteinExistence type="predicted"/>
<keyword evidence="3" id="KW-1185">Reference proteome</keyword>
<accession>A0A397J609</accession>
<evidence type="ECO:0000313" key="2">
    <source>
        <dbReference type="EMBL" id="RHZ83756.1"/>
    </source>
</evidence>
<evidence type="ECO:0000313" key="3">
    <source>
        <dbReference type="Proteomes" id="UP000266861"/>
    </source>
</evidence>
<dbReference type="AlphaFoldDB" id="A0A397J609"/>